<dbReference type="InterPro" id="IPR009826">
    <property type="entry name" value="DNA_circ_N"/>
</dbReference>
<dbReference type="AlphaFoldDB" id="A0A370SJQ1"/>
<feature type="domain" description="DNA circulation N-terminal" evidence="1">
    <location>
        <begin position="9"/>
        <end position="95"/>
    </location>
</feature>
<organism evidence="2 3">
    <name type="scientific">Pseudomonas jessenii</name>
    <dbReference type="NCBI Taxonomy" id="77298"/>
    <lineage>
        <taxon>Bacteria</taxon>
        <taxon>Pseudomonadati</taxon>
        <taxon>Pseudomonadota</taxon>
        <taxon>Gammaproteobacteria</taxon>
        <taxon>Pseudomonadales</taxon>
        <taxon>Pseudomonadaceae</taxon>
        <taxon>Pseudomonas</taxon>
    </lineage>
</organism>
<dbReference type="RefSeq" id="WP_115146951.1">
    <property type="nucleotide sequence ID" value="NZ_QRAV01000007.1"/>
</dbReference>
<accession>A0A370SJQ1</accession>
<evidence type="ECO:0000313" key="2">
    <source>
        <dbReference type="EMBL" id="RDL19960.1"/>
    </source>
</evidence>
<dbReference type="Proteomes" id="UP000255365">
    <property type="component" value="Unassembled WGS sequence"/>
</dbReference>
<name>A0A370SJQ1_PSEJE</name>
<comment type="caution">
    <text evidence="2">The sequence shown here is derived from an EMBL/GenBank/DDBJ whole genome shotgun (WGS) entry which is preliminary data.</text>
</comment>
<evidence type="ECO:0000259" key="1">
    <source>
        <dbReference type="Pfam" id="PF07157"/>
    </source>
</evidence>
<sequence length="418" mass="45713">MDQTWRDQMLPASFRGISFLIPQASVPVGMKVQLHEFPQRDEPYAEQMGKQAQVHRLVCWIIGDDCFERRDKFMEAVQTPGAGELVHPWLGRMQVKAGEAELTHEFKQGGMAAFAVTFYPDVPLKFPTAKVNTQQQVVKASDSLLDSALARYKSAMAKVDQARLGLARLRNSLSGVYTVIQQQFSTIIGAFTNVTGFVQSLMNAPDSLSSLFSSYFSEFSVDDYLSDDSGSIYRNSVATATQQAEAVASINTVSDSGGIDAAAASQATANLVQDALLVQVALIISEMPVASQPVSTATVASVEQQAVQPIVRPEVPVADDVIDLRDNLNEAIFQASLKADPEHYMVLNTLRQSIVKHLTAVAESGVRLVEITPAETLSALVLAYRRFGDATRESEVVQRNRLRHPGFVPARPIKIAQR</sequence>
<protein>
    <submittedName>
        <fullName evidence="2">Prophage DNA circulation protein</fullName>
    </submittedName>
</protein>
<evidence type="ECO:0000313" key="3">
    <source>
        <dbReference type="Proteomes" id="UP000255365"/>
    </source>
</evidence>
<dbReference type="EMBL" id="QRAV01000007">
    <property type="protein sequence ID" value="RDL19960.1"/>
    <property type="molecule type" value="Genomic_DNA"/>
</dbReference>
<gene>
    <name evidence="2" type="ORF">DEU51_107101</name>
</gene>
<dbReference type="Pfam" id="PF07157">
    <property type="entry name" value="DNA_circ_N"/>
    <property type="match status" value="1"/>
</dbReference>
<proteinExistence type="predicted"/>
<reference evidence="2 3" key="1">
    <citation type="submission" date="2018-07" db="EMBL/GenBank/DDBJ databases">
        <title>Genome sequencing of rice bacterial endophytes.</title>
        <authorList>
            <person name="Venturi V."/>
        </authorList>
    </citation>
    <scope>NUCLEOTIDE SEQUENCE [LARGE SCALE GENOMIC DNA]</scope>
    <source>
        <strain evidence="2 3">E2333</strain>
    </source>
</reference>